<dbReference type="EMBL" id="JAWRVI010000007">
    <property type="protein sequence ID" value="KAK4092757.1"/>
    <property type="molecule type" value="Genomic_DNA"/>
</dbReference>
<sequence>MSCRHARRSRYEPLHPSGIVASKSSQVRSSRGSQRSGWGGELSVVGVRHGHPETQSRPPARSSVIRNAGLIIDDDDNDDNDTCHVPEATRGGRESDLPQGLRGRAGSSRITHHASPLTNNRQRAPMGRGKGRTATFKYSFWPLTGDAERAPATGDRQSDLGASLGRRDRRAITRSSQHHAREATRGNRAKYLLPPTATREPGCVGASGVAAGTEKKRPSRLFGARWTNEY</sequence>
<comment type="caution">
    <text evidence="2">The sequence shown here is derived from an EMBL/GenBank/DDBJ whole genome shotgun (WGS) entry which is preliminary data.</text>
</comment>
<keyword evidence="3" id="KW-1185">Reference proteome</keyword>
<feature type="compositionally biased region" description="Low complexity" evidence="1">
    <location>
        <begin position="22"/>
        <end position="36"/>
    </location>
</feature>
<feature type="region of interest" description="Disordered" evidence="1">
    <location>
        <begin position="71"/>
        <end position="132"/>
    </location>
</feature>
<protein>
    <submittedName>
        <fullName evidence="2">Uncharacterized protein</fullName>
    </submittedName>
</protein>
<proteinExistence type="predicted"/>
<reference evidence="2 3" key="1">
    <citation type="journal article" date="2024" name="Microbiol. Resour. Announc.">
        <title>Genome annotations for the ascomycete fungi Trichoderma harzianum, Trichoderma aggressivum, and Purpureocillium lilacinum.</title>
        <authorList>
            <person name="Beijen E.P.W."/>
            <person name="Ohm R.A."/>
        </authorList>
    </citation>
    <scope>NUCLEOTIDE SEQUENCE [LARGE SCALE GENOMIC DNA]</scope>
    <source>
        <strain evidence="2 3">CBS 150709</strain>
    </source>
</reference>
<feature type="region of interest" description="Disordered" evidence="1">
    <location>
        <begin position="1"/>
        <end position="41"/>
    </location>
</feature>
<name>A0ABR0C952_PURLI</name>
<feature type="region of interest" description="Disordered" evidence="1">
    <location>
        <begin position="147"/>
        <end position="230"/>
    </location>
</feature>
<accession>A0ABR0C952</accession>
<evidence type="ECO:0000313" key="3">
    <source>
        <dbReference type="Proteomes" id="UP001287286"/>
    </source>
</evidence>
<organism evidence="2 3">
    <name type="scientific">Purpureocillium lilacinum</name>
    <name type="common">Paecilomyces lilacinus</name>
    <dbReference type="NCBI Taxonomy" id="33203"/>
    <lineage>
        <taxon>Eukaryota</taxon>
        <taxon>Fungi</taxon>
        <taxon>Dikarya</taxon>
        <taxon>Ascomycota</taxon>
        <taxon>Pezizomycotina</taxon>
        <taxon>Sordariomycetes</taxon>
        <taxon>Hypocreomycetidae</taxon>
        <taxon>Hypocreales</taxon>
        <taxon>Ophiocordycipitaceae</taxon>
        <taxon>Purpureocillium</taxon>
    </lineage>
</organism>
<gene>
    <name evidence="2" type="ORF">Purlil1_2682</name>
</gene>
<evidence type="ECO:0000256" key="1">
    <source>
        <dbReference type="SAM" id="MobiDB-lite"/>
    </source>
</evidence>
<dbReference type="Proteomes" id="UP001287286">
    <property type="component" value="Unassembled WGS sequence"/>
</dbReference>
<evidence type="ECO:0000313" key="2">
    <source>
        <dbReference type="EMBL" id="KAK4092757.1"/>
    </source>
</evidence>